<keyword evidence="2" id="KW-1185">Reference proteome</keyword>
<comment type="caution">
    <text evidence="1">The sequence shown here is derived from an EMBL/GenBank/DDBJ whole genome shotgun (WGS) entry which is preliminary data.</text>
</comment>
<dbReference type="Proteomes" id="UP001341840">
    <property type="component" value="Unassembled WGS sequence"/>
</dbReference>
<feature type="non-terminal residue" evidence="1">
    <location>
        <position position="1"/>
    </location>
</feature>
<sequence length="120" mass="13934">GKRSCLLRVRLYEALKEHEDIDVEPTAELGKIKIRRYHFKDEKFTRSVHSGRFDPDSSYKFSIIMLGGDCSFGTPRSMTRPPRLVRNSLISKQEFVVDSYEPTMRVTCKFRKGVTKLETS</sequence>
<reference evidence="1 2" key="1">
    <citation type="journal article" date="2023" name="Plants (Basel)">
        <title>Bridging the Gap: Combining Genomics and Transcriptomics Approaches to Understand Stylosanthes scabra, an Orphan Legume from the Brazilian Caatinga.</title>
        <authorList>
            <person name="Ferreira-Neto J.R.C."/>
            <person name="da Silva M.D."/>
            <person name="Binneck E."/>
            <person name="de Melo N.F."/>
            <person name="da Silva R.H."/>
            <person name="de Melo A.L.T.M."/>
            <person name="Pandolfi V."/>
            <person name="Bustamante F.O."/>
            <person name="Brasileiro-Vidal A.C."/>
            <person name="Benko-Iseppon A.M."/>
        </authorList>
    </citation>
    <scope>NUCLEOTIDE SEQUENCE [LARGE SCALE GENOMIC DNA]</scope>
    <source>
        <tissue evidence="1">Leaves</tissue>
    </source>
</reference>
<accession>A0ABU6WUY2</accession>
<evidence type="ECO:0000313" key="1">
    <source>
        <dbReference type="EMBL" id="MED6187893.1"/>
    </source>
</evidence>
<evidence type="ECO:0000313" key="2">
    <source>
        <dbReference type="Proteomes" id="UP001341840"/>
    </source>
</evidence>
<organism evidence="1 2">
    <name type="scientific">Stylosanthes scabra</name>
    <dbReference type="NCBI Taxonomy" id="79078"/>
    <lineage>
        <taxon>Eukaryota</taxon>
        <taxon>Viridiplantae</taxon>
        <taxon>Streptophyta</taxon>
        <taxon>Embryophyta</taxon>
        <taxon>Tracheophyta</taxon>
        <taxon>Spermatophyta</taxon>
        <taxon>Magnoliopsida</taxon>
        <taxon>eudicotyledons</taxon>
        <taxon>Gunneridae</taxon>
        <taxon>Pentapetalae</taxon>
        <taxon>rosids</taxon>
        <taxon>fabids</taxon>
        <taxon>Fabales</taxon>
        <taxon>Fabaceae</taxon>
        <taxon>Papilionoideae</taxon>
        <taxon>50 kb inversion clade</taxon>
        <taxon>dalbergioids sensu lato</taxon>
        <taxon>Dalbergieae</taxon>
        <taxon>Pterocarpus clade</taxon>
        <taxon>Stylosanthes</taxon>
    </lineage>
</organism>
<dbReference type="EMBL" id="JASCZI010182432">
    <property type="protein sequence ID" value="MED6187893.1"/>
    <property type="molecule type" value="Genomic_DNA"/>
</dbReference>
<proteinExistence type="predicted"/>
<name>A0ABU6WUY2_9FABA</name>
<protein>
    <submittedName>
        <fullName evidence="1">Uncharacterized protein</fullName>
    </submittedName>
</protein>
<gene>
    <name evidence="1" type="ORF">PIB30_080837</name>
</gene>